<dbReference type="InterPro" id="IPR008030">
    <property type="entry name" value="NmrA-like"/>
</dbReference>
<dbReference type="PANTHER" id="PTHR42748">
    <property type="entry name" value="NITROGEN METABOLITE REPRESSION PROTEIN NMRA FAMILY MEMBER"/>
    <property type="match status" value="1"/>
</dbReference>
<dbReference type="EMBL" id="JAHHGZ010000054">
    <property type="protein sequence ID" value="MBW4671784.1"/>
    <property type="molecule type" value="Genomic_DNA"/>
</dbReference>
<dbReference type="InterPro" id="IPR051164">
    <property type="entry name" value="NmrA-like_oxidored"/>
</dbReference>
<comment type="caution">
    <text evidence="4">The sequence shown here is derived from an EMBL/GenBank/DDBJ whole genome shotgun (WGS) entry which is preliminary data.</text>
</comment>
<dbReference type="CDD" id="cd05251">
    <property type="entry name" value="NmrA_like_SDR_a"/>
    <property type="match status" value="1"/>
</dbReference>
<dbReference type="Gene3D" id="3.90.25.10">
    <property type="entry name" value="UDP-galactose 4-epimerase, domain 1"/>
    <property type="match status" value="1"/>
</dbReference>
<dbReference type="AlphaFoldDB" id="A0A951QSQ7"/>
<dbReference type="Pfam" id="PF05368">
    <property type="entry name" value="NmrA"/>
    <property type="match status" value="1"/>
</dbReference>
<organism evidence="4 5">
    <name type="scientific">Cyanomargarita calcarea GSE-NOS-MK-12-04C</name>
    <dbReference type="NCBI Taxonomy" id="2839659"/>
    <lineage>
        <taxon>Bacteria</taxon>
        <taxon>Bacillati</taxon>
        <taxon>Cyanobacteriota</taxon>
        <taxon>Cyanophyceae</taxon>
        <taxon>Nostocales</taxon>
        <taxon>Cyanomargaritaceae</taxon>
        <taxon>Cyanomargarita</taxon>
    </lineage>
</organism>
<keyword evidence="2" id="KW-0521">NADP</keyword>
<dbReference type="Proteomes" id="UP000729701">
    <property type="component" value="Unassembled WGS sequence"/>
</dbReference>
<name>A0A951QSQ7_9CYAN</name>
<reference evidence="4" key="1">
    <citation type="submission" date="2021-05" db="EMBL/GenBank/DDBJ databases">
        <authorList>
            <person name="Pietrasiak N."/>
            <person name="Ward R."/>
            <person name="Stajich J.E."/>
            <person name="Kurbessoian T."/>
        </authorList>
    </citation>
    <scope>NUCLEOTIDE SEQUENCE</scope>
    <source>
        <strain evidence="4">GSE-NOS-MK-12-04C</strain>
    </source>
</reference>
<gene>
    <name evidence="4" type="ORF">KME60_31265</name>
</gene>
<evidence type="ECO:0000256" key="2">
    <source>
        <dbReference type="ARBA" id="ARBA00022857"/>
    </source>
</evidence>
<proteinExistence type="inferred from homology"/>
<dbReference type="SUPFAM" id="SSF51735">
    <property type="entry name" value="NAD(P)-binding Rossmann-fold domains"/>
    <property type="match status" value="1"/>
</dbReference>
<protein>
    <submittedName>
        <fullName evidence="4">NmrA/HSCARG family protein</fullName>
    </submittedName>
</protein>
<evidence type="ECO:0000256" key="1">
    <source>
        <dbReference type="ARBA" id="ARBA00006328"/>
    </source>
</evidence>
<reference evidence="4" key="2">
    <citation type="journal article" date="2022" name="Microbiol. Resour. Announc.">
        <title>Metagenome Sequencing to Explore Phylogenomics of Terrestrial Cyanobacteria.</title>
        <authorList>
            <person name="Ward R.D."/>
            <person name="Stajich J.E."/>
            <person name="Johansen J.R."/>
            <person name="Huntemann M."/>
            <person name="Clum A."/>
            <person name="Foster B."/>
            <person name="Foster B."/>
            <person name="Roux S."/>
            <person name="Palaniappan K."/>
            <person name="Varghese N."/>
            <person name="Mukherjee S."/>
            <person name="Reddy T.B.K."/>
            <person name="Daum C."/>
            <person name="Copeland A."/>
            <person name="Chen I.A."/>
            <person name="Ivanova N.N."/>
            <person name="Kyrpides N.C."/>
            <person name="Shapiro N."/>
            <person name="Eloe-Fadrosh E.A."/>
            <person name="Pietrasiak N."/>
        </authorList>
    </citation>
    <scope>NUCLEOTIDE SEQUENCE</scope>
    <source>
        <strain evidence="4">GSE-NOS-MK-12-04C</strain>
    </source>
</reference>
<dbReference type="InterPro" id="IPR036291">
    <property type="entry name" value="NAD(P)-bd_dom_sf"/>
</dbReference>
<evidence type="ECO:0000313" key="4">
    <source>
        <dbReference type="EMBL" id="MBW4671784.1"/>
    </source>
</evidence>
<feature type="domain" description="NmrA-like" evidence="3">
    <location>
        <begin position="6"/>
        <end position="285"/>
    </location>
</feature>
<sequence length="302" mass="33857">MNNMEEKVVLVTGATGKQGGAVAKHLLQSSHFSVRALVRDPNKPAVRALHEEGAKIVSGDLDDRASVERALDGVYGVYSVQVYRDGKNGESGVEKEIRQGKMLADVALSADVQHFVYSSVGSAHRHTKIPHFESKWQIEEYIRSLKLPYTILRPVFLMENWESSRDLIFNGTLSSPLDPNKPLQQVTVDDVGAFAALAFQQPDKWLNREIDLAGDELTILETAQVFSRIIGQQVNYEQITWEQFLLGAGEEMTTMFQWFNNVGYNADIAAVRQAYPRLKTLEQYLDSNSWKNARAVLEAIAD</sequence>
<dbReference type="PANTHER" id="PTHR42748:SF7">
    <property type="entry name" value="NMRA LIKE REDOX SENSOR 1-RELATED"/>
    <property type="match status" value="1"/>
</dbReference>
<evidence type="ECO:0000313" key="5">
    <source>
        <dbReference type="Proteomes" id="UP000729701"/>
    </source>
</evidence>
<comment type="similarity">
    <text evidence="1">Belongs to the NmrA-type oxidoreductase family.</text>
</comment>
<dbReference type="Gene3D" id="3.40.50.720">
    <property type="entry name" value="NAD(P)-binding Rossmann-like Domain"/>
    <property type="match status" value="1"/>
</dbReference>
<evidence type="ECO:0000259" key="3">
    <source>
        <dbReference type="Pfam" id="PF05368"/>
    </source>
</evidence>
<accession>A0A951QSQ7</accession>